<evidence type="ECO:0000256" key="8">
    <source>
        <dbReference type="ARBA" id="ARBA00023136"/>
    </source>
</evidence>
<dbReference type="Pfam" id="PF03169">
    <property type="entry name" value="OPT"/>
    <property type="match status" value="1"/>
</dbReference>
<keyword evidence="11" id="KW-1185">Reference proteome</keyword>
<dbReference type="NCBIfam" id="TIGR00728">
    <property type="entry name" value="OPT_sfam"/>
    <property type="match status" value="1"/>
</dbReference>
<reference evidence="10 11" key="1">
    <citation type="submission" date="2016-07" db="EMBL/GenBank/DDBJ databases">
        <title>Pervasive Adenine N6-methylation of Active Genes in Fungi.</title>
        <authorList>
            <consortium name="DOE Joint Genome Institute"/>
            <person name="Mondo S.J."/>
            <person name="Dannebaum R.O."/>
            <person name="Kuo R.C."/>
            <person name="Labutti K."/>
            <person name="Haridas S."/>
            <person name="Kuo A."/>
            <person name="Salamov A."/>
            <person name="Ahrendt S.R."/>
            <person name="Lipzen A."/>
            <person name="Sullivan W."/>
            <person name="Andreopoulos W.B."/>
            <person name="Clum A."/>
            <person name="Lindquist E."/>
            <person name="Daum C."/>
            <person name="Ramamoorthy G.K."/>
            <person name="Gryganskyi A."/>
            <person name="Culley D."/>
            <person name="Magnuson J.K."/>
            <person name="James T.Y."/>
            <person name="O'Malley M.A."/>
            <person name="Stajich J.E."/>
            <person name="Spatafora J.W."/>
            <person name="Visel A."/>
            <person name="Grigoriev I.V."/>
        </authorList>
    </citation>
    <scope>NUCLEOTIDE SEQUENCE [LARGE SCALE GENOMIC DNA]</scope>
    <source>
        <strain evidence="10 11">PL171</strain>
    </source>
</reference>
<feature type="transmembrane region" description="Helical" evidence="9">
    <location>
        <begin position="374"/>
        <end position="397"/>
    </location>
</feature>
<evidence type="ECO:0000313" key="10">
    <source>
        <dbReference type="EMBL" id="ORZ37313.1"/>
    </source>
</evidence>
<feature type="transmembrane region" description="Helical" evidence="9">
    <location>
        <begin position="537"/>
        <end position="557"/>
    </location>
</feature>
<dbReference type="AlphaFoldDB" id="A0A1Y2HUE7"/>
<comment type="subcellular location">
    <subcellularLocation>
        <location evidence="1">Membrane</location>
        <topology evidence="1">Multi-pass membrane protein</topology>
    </subcellularLocation>
</comment>
<feature type="transmembrane region" description="Helical" evidence="9">
    <location>
        <begin position="217"/>
        <end position="237"/>
    </location>
</feature>
<feature type="transmembrane region" description="Helical" evidence="9">
    <location>
        <begin position="455"/>
        <end position="479"/>
    </location>
</feature>
<dbReference type="GO" id="GO:0016020">
    <property type="term" value="C:membrane"/>
    <property type="evidence" value="ECO:0007669"/>
    <property type="project" value="UniProtKB-SubCell"/>
</dbReference>
<protein>
    <submittedName>
        <fullName evidence="10">OPT oligopeptide transporter protein-domain-containing protein</fullName>
    </submittedName>
</protein>
<feature type="transmembrane region" description="Helical" evidence="9">
    <location>
        <begin position="691"/>
        <end position="710"/>
    </location>
</feature>
<comment type="caution">
    <text evidence="10">The sequence shown here is derived from an EMBL/GenBank/DDBJ whole genome shotgun (WGS) entry which is preliminary data.</text>
</comment>
<keyword evidence="5" id="KW-0571">Peptide transport</keyword>
<sequence length="765" mass="85640">MTEKDLKDVKASTEGEVEQQKSFVIDEEFEAMISEIVPTTDDTEIPSLTFRVWVLGFFFCCAVAFANEIFLFRTNQIVLSSFVTVLLSYPLGRIMAATLPSYKLNIFGYELDTNPGPFSVKEHVLINVWGSTGSSGIYAFYNLGAQEVFYDLKLGAFWDLMFIFASSTMGFGLAGICRRFLIRPSHMIWPTVLPSVALFTAFHGVETEANKDDGHKHMSQLRAFGIGAVVMGFLYLIGPGYMSKMLQYIPLLCWIAPKDNLALQRLGSPKWGPGILSLSLDWTTVGAGAMAVPFWSAVNSMASWVIFAWLLVPLAWQGNWFKQGKWPQKTPLNSTHLFDQKGTRFLAGQVIRTSDRTLDEAKFKSRGTISFTPLFASAYFGHISSLVAAITHTALWYGSDIMARVRNAKYDKDDLHCKLIDKYPEVPDSWYWVFFAITGVLITIVGQFGGIDLPWWATLLAIALAIAGTVPTIMIFATAGVTLGLNVVSQFTIGLIVPGRPILMMAFKCVCFAVSWQCRDLLIDLKIGHYMKIPPRHIFISQLVSQFVAGFVCYGAFRYWMDSDPIHKQWVVDAGNAQGMGAEWGGTSFNTYYSASLIWGAIGAKRFFFETQYAPVIWVGALAGLVLPIVLWLGHKYVGGSWWVLAHPAVLLSPNGPGSNNGGYLTSFLVSIWAQFFMYRYRPLWWKRYNYVLATAFDVGTALVALFFSFTQWEFVEFFLNCPTDGECESMHFGTKPWNDWCTIAGPDVRDISKYKGPINLYATN</sequence>
<gene>
    <name evidence="10" type="ORF">BCR44DRAFT_286777</name>
</gene>
<evidence type="ECO:0000256" key="5">
    <source>
        <dbReference type="ARBA" id="ARBA00022856"/>
    </source>
</evidence>
<feature type="transmembrane region" description="Helical" evidence="9">
    <location>
        <begin position="301"/>
        <end position="321"/>
    </location>
</feature>
<keyword evidence="4 9" id="KW-0812">Transmembrane</keyword>
<evidence type="ECO:0000256" key="9">
    <source>
        <dbReference type="SAM" id="Phobius"/>
    </source>
</evidence>
<name>A0A1Y2HUE7_9FUNG</name>
<dbReference type="EMBL" id="MCFL01000013">
    <property type="protein sequence ID" value="ORZ37313.1"/>
    <property type="molecule type" value="Genomic_DNA"/>
</dbReference>
<feature type="transmembrane region" description="Helical" evidence="9">
    <location>
        <begin position="429"/>
        <end position="448"/>
    </location>
</feature>
<keyword evidence="8 9" id="KW-0472">Membrane</keyword>
<dbReference type="Proteomes" id="UP000193411">
    <property type="component" value="Unassembled WGS sequence"/>
</dbReference>
<dbReference type="PANTHER" id="PTHR22601">
    <property type="entry name" value="ISP4 LIKE PROTEIN"/>
    <property type="match status" value="1"/>
</dbReference>
<evidence type="ECO:0000313" key="11">
    <source>
        <dbReference type="Proteomes" id="UP000193411"/>
    </source>
</evidence>
<evidence type="ECO:0000256" key="3">
    <source>
        <dbReference type="ARBA" id="ARBA00022448"/>
    </source>
</evidence>
<feature type="transmembrane region" description="Helical" evidence="9">
    <location>
        <begin position="491"/>
        <end position="516"/>
    </location>
</feature>
<feature type="transmembrane region" description="Helical" evidence="9">
    <location>
        <begin position="156"/>
        <end position="176"/>
    </location>
</feature>
<evidence type="ECO:0000256" key="1">
    <source>
        <dbReference type="ARBA" id="ARBA00004141"/>
    </source>
</evidence>
<dbReference type="InterPro" id="IPR004648">
    <property type="entry name" value="Oligpept_transpt"/>
</dbReference>
<organism evidence="10 11">
    <name type="scientific">Catenaria anguillulae PL171</name>
    <dbReference type="NCBI Taxonomy" id="765915"/>
    <lineage>
        <taxon>Eukaryota</taxon>
        <taxon>Fungi</taxon>
        <taxon>Fungi incertae sedis</taxon>
        <taxon>Blastocladiomycota</taxon>
        <taxon>Blastocladiomycetes</taxon>
        <taxon>Blastocladiales</taxon>
        <taxon>Catenariaceae</taxon>
        <taxon>Catenaria</taxon>
    </lineage>
</organism>
<dbReference type="OrthoDB" id="9986677at2759"/>
<keyword evidence="3" id="KW-0813">Transport</keyword>
<feature type="transmembrane region" description="Helical" evidence="9">
    <location>
        <begin position="616"/>
        <end position="635"/>
    </location>
</feature>
<dbReference type="GO" id="GO:0015031">
    <property type="term" value="P:protein transport"/>
    <property type="evidence" value="ECO:0007669"/>
    <property type="project" value="UniProtKB-KW"/>
</dbReference>
<evidence type="ECO:0000256" key="2">
    <source>
        <dbReference type="ARBA" id="ARBA00008807"/>
    </source>
</evidence>
<dbReference type="GO" id="GO:0035673">
    <property type="term" value="F:oligopeptide transmembrane transporter activity"/>
    <property type="evidence" value="ECO:0007669"/>
    <property type="project" value="InterPro"/>
</dbReference>
<keyword evidence="6" id="KW-0653">Protein transport</keyword>
<evidence type="ECO:0000256" key="6">
    <source>
        <dbReference type="ARBA" id="ARBA00022927"/>
    </source>
</evidence>
<evidence type="ECO:0000256" key="7">
    <source>
        <dbReference type="ARBA" id="ARBA00022989"/>
    </source>
</evidence>
<accession>A0A1Y2HUE7</accession>
<keyword evidence="7 9" id="KW-1133">Transmembrane helix</keyword>
<evidence type="ECO:0000256" key="4">
    <source>
        <dbReference type="ARBA" id="ARBA00022692"/>
    </source>
</evidence>
<feature type="transmembrane region" description="Helical" evidence="9">
    <location>
        <begin position="77"/>
        <end position="96"/>
    </location>
</feature>
<comment type="similarity">
    <text evidence="2">Belongs to the oligopeptide OPT transporter family.</text>
</comment>
<dbReference type="InterPro" id="IPR004813">
    <property type="entry name" value="OPT"/>
</dbReference>
<feature type="transmembrane region" description="Helical" evidence="9">
    <location>
        <begin position="591"/>
        <end position="609"/>
    </location>
</feature>
<proteinExistence type="inferred from homology"/>
<feature type="transmembrane region" description="Helical" evidence="9">
    <location>
        <begin position="662"/>
        <end position="679"/>
    </location>
</feature>
<feature type="transmembrane region" description="Helical" evidence="9">
    <location>
        <begin position="50"/>
        <end position="70"/>
    </location>
</feature>